<dbReference type="InterPro" id="IPR027417">
    <property type="entry name" value="P-loop_NTPase"/>
</dbReference>
<evidence type="ECO:0000256" key="1">
    <source>
        <dbReference type="ARBA" id="ARBA00022741"/>
    </source>
</evidence>
<evidence type="ECO:0000256" key="7">
    <source>
        <dbReference type="SAM" id="Coils"/>
    </source>
</evidence>
<dbReference type="GO" id="GO:0043565">
    <property type="term" value="F:sequence-specific DNA binding"/>
    <property type="evidence" value="ECO:0007669"/>
    <property type="project" value="InterPro"/>
</dbReference>
<evidence type="ECO:0000259" key="9">
    <source>
        <dbReference type="PROSITE" id="PS51371"/>
    </source>
</evidence>
<evidence type="ECO:0000313" key="11">
    <source>
        <dbReference type="Proteomes" id="UP000288623"/>
    </source>
</evidence>
<dbReference type="Gene3D" id="1.10.8.60">
    <property type="match status" value="1"/>
</dbReference>
<dbReference type="Gene3D" id="1.10.10.60">
    <property type="entry name" value="Homeodomain-like"/>
    <property type="match status" value="1"/>
</dbReference>
<dbReference type="InterPro" id="IPR025662">
    <property type="entry name" value="Sigma_54_int_dom_ATP-bd_1"/>
</dbReference>
<dbReference type="Pfam" id="PF00158">
    <property type="entry name" value="Sigma54_activat"/>
    <property type="match status" value="1"/>
</dbReference>
<dbReference type="Gene3D" id="3.40.50.300">
    <property type="entry name" value="P-loop containing nucleotide triphosphate hydrolases"/>
    <property type="match status" value="1"/>
</dbReference>
<dbReference type="SMART" id="SM00116">
    <property type="entry name" value="CBS"/>
    <property type="match status" value="2"/>
</dbReference>
<evidence type="ECO:0000256" key="3">
    <source>
        <dbReference type="ARBA" id="ARBA00023015"/>
    </source>
</evidence>
<keyword evidence="11" id="KW-1185">Reference proteome</keyword>
<dbReference type="CDD" id="cd00009">
    <property type="entry name" value="AAA"/>
    <property type="match status" value="1"/>
</dbReference>
<dbReference type="InterPro" id="IPR035965">
    <property type="entry name" value="PAS-like_dom_sf"/>
</dbReference>
<dbReference type="EMBL" id="JTFC01000026">
    <property type="protein sequence ID" value="RUS57203.1"/>
    <property type="molecule type" value="Genomic_DNA"/>
</dbReference>
<keyword evidence="6" id="KW-0129">CBS domain</keyword>
<keyword evidence="2" id="KW-0067">ATP-binding</keyword>
<reference evidence="10 11" key="1">
    <citation type="submission" date="2014-11" db="EMBL/GenBank/DDBJ databases">
        <title>Genome sequence and analysis of novel Kurthia sp.</title>
        <authorList>
            <person name="Lawson J.N."/>
            <person name="Gonzalez J.E."/>
            <person name="Rinauldi L."/>
            <person name="Xuan Z."/>
            <person name="Firman A."/>
            <person name="Shaddox L."/>
            <person name="Trudeau A."/>
            <person name="Shah S."/>
            <person name="Reiman D."/>
        </authorList>
    </citation>
    <scope>NUCLEOTIDE SEQUENCE [LARGE SCALE GENOMIC DNA]</scope>
    <source>
        <strain evidence="10 11">3B1D</strain>
    </source>
</reference>
<evidence type="ECO:0000256" key="5">
    <source>
        <dbReference type="ARBA" id="ARBA00023163"/>
    </source>
</evidence>
<dbReference type="InterPro" id="IPR025944">
    <property type="entry name" value="Sigma_54_int_dom_CS"/>
</dbReference>
<protein>
    <recommendedName>
        <fullName evidence="12">Diguanylate cyclase</fullName>
    </recommendedName>
</protein>
<evidence type="ECO:0000259" key="8">
    <source>
        <dbReference type="PROSITE" id="PS50045"/>
    </source>
</evidence>
<dbReference type="PROSITE" id="PS00688">
    <property type="entry name" value="SIGMA54_INTERACT_3"/>
    <property type="match status" value="1"/>
</dbReference>
<dbReference type="SUPFAM" id="SSF55785">
    <property type="entry name" value="PYP-like sensor domain (PAS domain)"/>
    <property type="match status" value="1"/>
</dbReference>
<dbReference type="Pfam" id="PF13188">
    <property type="entry name" value="PAS_8"/>
    <property type="match status" value="1"/>
</dbReference>
<dbReference type="PROSITE" id="PS51371">
    <property type="entry name" value="CBS"/>
    <property type="match status" value="2"/>
</dbReference>
<dbReference type="SMART" id="SM00091">
    <property type="entry name" value="PAS"/>
    <property type="match status" value="2"/>
</dbReference>
<accession>A0A433RVA4</accession>
<dbReference type="CDD" id="cd00130">
    <property type="entry name" value="PAS"/>
    <property type="match status" value="1"/>
</dbReference>
<dbReference type="InterPro" id="IPR046342">
    <property type="entry name" value="CBS_dom_sf"/>
</dbReference>
<dbReference type="Gene3D" id="3.10.580.10">
    <property type="entry name" value="CBS-domain"/>
    <property type="match status" value="1"/>
</dbReference>
<feature type="domain" description="CBS" evidence="9">
    <location>
        <begin position="7"/>
        <end position="63"/>
    </location>
</feature>
<keyword evidence="7" id="KW-0175">Coiled coil</keyword>
<dbReference type="AlphaFoldDB" id="A0A433RVA4"/>
<dbReference type="InterPro" id="IPR002078">
    <property type="entry name" value="Sigma_54_int"/>
</dbReference>
<dbReference type="PROSITE" id="PS00675">
    <property type="entry name" value="SIGMA54_INTERACT_1"/>
    <property type="match status" value="1"/>
</dbReference>
<dbReference type="PANTHER" id="PTHR32071:SF57">
    <property type="entry name" value="C4-DICARBOXYLATE TRANSPORT TRANSCRIPTIONAL REGULATORY PROTEIN DCTD"/>
    <property type="match status" value="1"/>
</dbReference>
<dbReference type="Proteomes" id="UP000288623">
    <property type="component" value="Unassembled WGS sequence"/>
</dbReference>
<dbReference type="Gene3D" id="3.30.450.20">
    <property type="entry name" value="PAS domain"/>
    <property type="match status" value="1"/>
</dbReference>
<dbReference type="SUPFAM" id="SSF54631">
    <property type="entry name" value="CBS-domain pair"/>
    <property type="match status" value="1"/>
</dbReference>
<evidence type="ECO:0000256" key="6">
    <source>
        <dbReference type="PROSITE-ProRule" id="PRU00703"/>
    </source>
</evidence>
<dbReference type="SUPFAM" id="SSF46689">
    <property type="entry name" value="Homeodomain-like"/>
    <property type="match status" value="1"/>
</dbReference>
<keyword evidence="5" id="KW-0804">Transcription</keyword>
<comment type="caution">
    <text evidence="10">The sequence shown here is derived from an EMBL/GenBank/DDBJ whole genome shotgun (WGS) entry which is preliminary data.</text>
</comment>
<dbReference type="PROSITE" id="PS00676">
    <property type="entry name" value="SIGMA54_INTERACT_2"/>
    <property type="match status" value="1"/>
</dbReference>
<name>A0A433RVA4_9BACL</name>
<dbReference type="Pfam" id="PF25601">
    <property type="entry name" value="AAA_lid_14"/>
    <property type="match status" value="1"/>
</dbReference>
<dbReference type="PRINTS" id="PR01590">
    <property type="entry name" value="HTHFIS"/>
</dbReference>
<dbReference type="RefSeq" id="WP_158620976.1">
    <property type="nucleotide sequence ID" value="NZ_JTFC01000026.1"/>
</dbReference>
<evidence type="ECO:0000256" key="4">
    <source>
        <dbReference type="ARBA" id="ARBA00023125"/>
    </source>
</evidence>
<evidence type="ECO:0000256" key="2">
    <source>
        <dbReference type="ARBA" id="ARBA00022840"/>
    </source>
</evidence>
<dbReference type="SUPFAM" id="SSF52540">
    <property type="entry name" value="P-loop containing nucleoside triphosphate hydrolases"/>
    <property type="match status" value="1"/>
</dbReference>
<evidence type="ECO:0008006" key="12">
    <source>
        <dbReference type="Google" id="ProtNLM"/>
    </source>
</evidence>
<proteinExistence type="predicted"/>
<evidence type="ECO:0000313" key="10">
    <source>
        <dbReference type="EMBL" id="RUS57203.1"/>
    </source>
</evidence>
<dbReference type="PROSITE" id="PS50045">
    <property type="entry name" value="SIGMA54_INTERACT_4"/>
    <property type="match status" value="1"/>
</dbReference>
<dbReference type="InterPro" id="IPR009057">
    <property type="entry name" value="Homeodomain-like_sf"/>
</dbReference>
<gene>
    <name evidence="10" type="ORF">QI30_06355</name>
</gene>
<dbReference type="InterPro" id="IPR000644">
    <property type="entry name" value="CBS_dom"/>
</dbReference>
<dbReference type="InterPro" id="IPR058031">
    <property type="entry name" value="AAA_lid_NorR"/>
</dbReference>
<sequence>MFIREFMVEDFPFLTRETTLQQAIHLFLEAPANMLPVVNEAQELIGILTRNRLLRAINEQLPLSHHIEAFVKRDVVYLEDDATIEEAKEALMNNNVGHAPILNAAYQPIGLLSTAQILTAYDHLYERLENQWRLVIEHLPFALATFDLNKTILSQNKNAKKLYKELSEAEREAIFSITDNMLREELAPIRQKLTLPSRTLLVQCFPLKRREQHIGMVIVVEDWTNLETLTNELKLSKEWQAKLQSIMALAYDALILTDEQGRITMVNNGSCELFHTEQQRLLEQPIRSLLPDLDFAGVFDKGLHYVNTPATIQGMQCLVTLMPLDTQQQTLGIICKITYRGLKQLQSALKRVNDLEKQVTKYESEIQSIKGTKYSFASIAGTSDVITQAIQEAQAVAKSRSTVLLRGESGTGKELFAHGIHVASAQTGHFVEVNCAAIPKELMESEFFGYEDGAFTGAKRGGQKGKFEIAQNGTLFLDEIGDMSLDLQAKLLRVLQEKEFSPVGSAKKVMLQTKIIAATNRNLEQMIAEGTFRQDLYYRLNIMQIQIPPLRDRLDDIPAIVETILKGLAADGFYVQGIMQNALSALMQYTWPGNVRELHNVLERAANLAVDGWITRETLPLFSSEQITVVQPRITHDKSMASILADKERQLIVEALARNGGNKSKTCKELGYSRTWLYNKMNEYQI</sequence>
<dbReference type="InterPro" id="IPR003593">
    <property type="entry name" value="AAA+_ATPase"/>
</dbReference>
<dbReference type="InterPro" id="IPR000014">
    <property type="entry name" value="PAS"/>
</dbReference>
<dbReference type="OrthoDB" id="9771372at2"/>
<dbReference type="GO" id="GO:0005524">
    <property type="term" value="F:ATP binding"/>
    <property type="evidence" value="ECO:0007669"/>
    <property type="project" value="UniProtKB-KW"/>
</dbReference>
<feature type="domain" description="Sigma-54 factor interaction" evidence="8">
    <location>
        <begin position="379"/>
        <end position="607"/>
    </location>
</feature>
<dbReference type="GO" id="GO:0006355">
    <property type="term" value="P:regulation of DNA-templated transcription"/>
    <property type="evidence" value="ECO:0007669"/>
    <property type="project" value="InterPro"/>
</dbReference>
<dbReference type="Pfam" id="PF02954">
    <property type="entry name" value="HTH_8"/>
    <property type="match status" value="1"/>
</dbReference>
<organism evidence="10 11">
    <name type="scientific">Candidatus Kurthia intestinigallinarum</name>
    <dbReference type="NCBI Taxonomy" id="1562256"/>
    <lineage>
        <taxon>Bacteria</taxon>
        <taxon>Bacillati</taxon>
        <taxon>Bacillota</taxon>
        <taxon>Bacilli</taxon>
        <taxon>Bacillales</taxon>
        <taxon>Caryophanaceae</taxon>
        <taxon>Kurthia</taxon>
    </lineage>
</organism>
<dbReference type="SMART" id="SM00382">
    <property type="entry name" value="AAA"/>
    <property type="match status" value="1"/>
</dbReference>
<dbReference type="InterPro" id="IPR025943">
    <property type="entry name" value="Sigma_54_int_dom_ATP-bd_2"/>
</dbReference>
<dbReference type="PANTHER" id="PTHR32071">
    <property type="entry name" value="TRANSCRIPTIONAL REGULATORY PROTEIN"/>
    <property type="match status" value="1"/>
</dbReference>
<dbReference type="FunFam" id="3.40.50.300:FF:000006">
    <property type="entry name" value="DNA-binding transcriptional regulator NtrC"/>
    <property type="match status" value="1"/>
</dbReference>
<feature type="coiled-coil region" evidence="7">
    <location>
        <begin position="345"/>
        <end position="372"/>
    </location>
</feature>
<dbReference type="Pfam" id="PF00571">
    <property type="entry name" value="CBS"/>
    <property type="match status" value="2"/>
</dbReference>
<dbReference type="InterPro" id="IPR002197">
    <property type="entry name" value="HTH_Fis"/>
</dbReference>
<keyword evidence="3" id="KW-0805">Transcription regulation</keyword>
<dbReference type="CDD" id="cd02205">
    <property type="entry name" value="CBS_pair_SF"/>
    <property type="match status" value="1"/>
</dbReference>
<keyword evidence="4" id="KW-0238">DNA-binding</keyword>
<feature type="domain" description="CBS" evidence="9">
    <location>
        <begin position="71"/>
        <end position="129"/>
    </location>
</feature>
<keyword evidence="1" id="KW-0547">Nucleotide-binding</keyword>